<keyword evidence="2" id="KW-1003">Cell membrane</keyword>
<feature type="transmembrane region" description="Helical" evidence="6">
    <location>
        <begin position="255"/>
        <end position="274"/>
    </location>
</feature>
<comment type="caution">
    <text evidence="7">The sequence shown here is derived from an EMBL/GenBank/DDBJ whole genome shotgun (WGS) entry which is preliminary data.</text>
</comment>
<evidence type="ECO:0000256" key="4">
    <source>
        <dbReference type="ARBA" id="ARBA00022989"/>
    </source>
</evidence>
<evidence type="ECO:0000256" key="2">
    <source>
        <dbReference type="ARBA" id="ARBA00022475"/>
    </source>
</evidence>
<feature type="transmembrane region" description="Helical" evidence="6">
    <location>
        <begin position="315"/>
        <end position="331"/>
    </location>
</feature>
<proteinExistence type="predicted"/>
<dbReference type="AlphaFoldDB" id="A0A844A6M8"/>
<sequence length="353" mass="37097">MQSIESTALEPTRGELAGLSLAQKLIRFLPVYGLVVLTLLLIVLFSLLLPQTFPTVLNVRSIISDKAIIAILSLAAMIPMASGRIDLTVGYGIVLWHILAISLQTMFGVPWPLAVLIVLLLGALTGFLNGLLVEVARIDSFIATLGTGTILYALALWHTGGRQVVGVLPEGFYALNGTMVLGLPITGFYVLVLALVLWLVLEYLPIGRYVYAIGANPKAAALNGIPVRRFVIGAFVSSGTLAALAGVLLASKLRIGQASVGLEYLLPALVGAFLGSTTIKPGRVNVWGTMIGVIILAVGISGIQQIGGSFFVEPLFNGVTLLVAIGIAGYAQRRRGTVARKPPPAPIAEAGTK</sequence>
<dbReference type="Pfam" id="PF02653">
    <property type="entry name" value="BPD_transp_2"/>
    <property type="match status" value="1"/>
</dbReference>
<feature type="transmembrane region" description="Helical" evidence="6">
    <location>
        <begin position="179"/>
        <end position="201"/>
    </location>
</feature>
<feature type="transmembrane region" description="Helical" evidence="6">
    <location>
        <begin position="140"/>
        <end position="159"/>
    </location>
</feature>
<dbReference type="CDD" id="cd06579">
    <property type="entry name" value="TM_PBP1_transp_AraH_like"/>
    <property type="match status" value="1"/>
</dbReference>
<dbReference type="PANTHER" id="PTHR32196">
    <property type="entry name" value="ABC TRANSPORTER PERMEASE PROTEIN YPHD-RELATED-RELATED"/>
    <property type="match status" value="1"/>
</dbReference>
<evidence type="ECO:0000313" key="8">
    <source>
        <dbReference type="Proteomes" id="UP000466694"/>
    </source>
</evidence>
<dbReference type="InterPro" id="IPR001851">
    <property type="entry name" value="ABC_transp_permease"/>
</dbReference>
<evidence type="ECO:0000256" key="3">
    <source>
        <dbReference type="ARBA" id="ARBA00022692"/>
    </source>
</evidence>
<keyword evidence="3 6" id="KW-0812">Transmembrane</keyword>
<dbReference type="Proteomes" id="UP000466694">
    <property type="component" value="Unassembled WGS sequence"/>
</dbReference>
<gene>
    <name evidence="7" type="ORF">GHK48_02195</name>
</gene>
<feature type="transmembrane region" description="Helical" evidence="6">
    <location>
        <begin position="88"/>
        <end position="107"/>
    </location>
</feature>
<evidence type="ECO:0000313" key="7">
    <source>
        <dbReference type="EMBL" id="MQX07170.1"/>
    </source>
</evidence>
<keyword evidence="4 6" id="KW-1133">Transmembrane helix</keyword>
<dbReference type="EMBL" id="WISZ01000034">
    <property type="protein sequence ID" value="MQX07170.1"/>
    <property type="molecule type" value="Genomic_DNA"/>
</dbReference>
<feature type="transmembrane region" description="Helical" evidence="6">
    <location>
        <begin position="286"/>
        <end position="303"/>
    </location>
</feature>
<organism evidence="7 8">
    <name type="scientific">Rhizobium fredii</name>
    <name type="common">Sinorhizobium fredii</name>
    <dbReference type="NCBI Taxonomy" id="380"/>
    <lineage>
        <taxon>Bacteria</taxon>
        <taxon>Pseudomonadati</taxon>
        <taxon>Pseudomonadota</taxon>
        <taxon>Alphaproteobacteria</taxon>
        <taxon>Hyphomicrobiales</taxon>
        <taxon>Rhizobiaceae</taxon>
        <taxon>Sinorhizobium/Ensifer group</taxon>
        <taxon>Sinorhizobium</taxon>
    </lineage>
</organism>
<accession>A0A844A6M8</accession>
<keyword evidence="5 6" id="KW-0472">Membrane</keyword>
<evidence type="ECO:0000256" key="6">
    <source>
        <dbReference type="SAM" id="Phobius"/>
    </source>
</evidence>
<name>A0A844A6M8_RHIFR</name>
<feature type="transmembrane region" description="Helical" evidence="6">
    <location>
        <begin position="113"/>
        <end position="133"/>
    </location>
</feature>
<feature type="transmembrane region" description="Helical" evidence="6">
    <location>
        <begin position="29"/>
        <end position="49"/>
    </location>
</feature>
<dbReference type="RefSeq" id="WP_037432990.1">
    <property type="nucleotide sequence ID" value="NZ_BJNI01000027.1"/>
</dbReference>
<evidence type="ECO:0000256" key="5">
    <source>
        <dbReference type="ARBA" id="ARBA00023136"/>
    </source>
</evidence>
<reference evidence="7 8" key="1">
    <citation type="journal article" date="2013" name="Genome Biol.">
        <title>Comparative genomics of the core and accessory genomes of 48 Sinorhizobium strains comprising five genospecies.</title>
        <authorList>
            <person name="Sugawara M."/>
            <person name="Epstein B."/>
            <person name="Badgley B.D."/>
            <person name="Unno T."/>
            <person name="Xu L."/>
            <person name="Reese J."/>
            <person name="Gyaneshwar P."/>
            <person name="Denny R."/>
            <person name="Mudge J."/>
            <person name="Bharti A.K."/>
            <person name="Farmer A.D."/>
            <person name="May G.D."/>
            <person name="Woodward J.E."/>
            <person name="Medigue C."/>
            <person name="Vallenet D."/>
            <person name="Lajus A."/>
            <person name="Rouy Z."/>
            <person name="Martinez-Vaz B."/>
            <person name="Tiffin P."/>
            <person name="Young N.D."/>
            <person name="Sadowsky M.J."/>
        </authorList>
    </citation>
    <scope>NUCLEOTIDE SEQUENCE [LARGE SCALE GENOMIC DNA]</scope>
    <source>
        <strain evidence="7 8">USDA205</strain>
    </source>
</reference>
<dbReference type="GO" id="GO:0005886">
    <property type="term" value="C:plasma membrane"/>
    <property type="evidence" value="ECO:0007669"/>
    <property type="project" value="UniProtKB-SubCell"/>
</dbReference>
<comment type="subcellular location">
    <subcellularLocation>
        <location evidence="1">Cell membrane</location>
        <topology evidence="1">Multi-pass membrane protein</topology>
    </subcellularLocation>
</comment>
<evidence type="ECO:0000256" key="1">
    <source>
        <dbReference type="ARBA" id="ARBA00004651"/>
    </source>
</evidence>
<dbReference type="GO" id="GO:0022857">
    <property type="term" value="F:transmembrane transporter activity"/>
    <property type="evidence" value="ECO:0007669"/>
    <property type="project" value="InterPro"/>
</dbReference>
<feature type="transmembrane region" description="Helical" evidence="6">
    <location>
        <begin position="230"/>
        <end position="249"/>
    </location>
</feature>
<protein>
    <submittedName>
        <fullName evidence="7">ABC transporter permease</fullName>
    </submittedName>
</protein>